<comment type="catalytic activity">
    <reaction evidence="11 12">
        <text>a UDP-3-O-[(3R)-3-hydroxyacyl]-N-acetyl-alpha-D-glucosamine + H2O = a UDP-3-O-[(3R)-3-hydroxyacyl]-alpha-D-glucosamine + acetate</text>
        <dbReference type="Rhea" id="RHEA:67816"/>
        <dbReference type="ChEBI" id="CHEBI:15377"/>
        <dbReference type="ChEBI" id="CHEBI:30089"/>
        <dbReference type="ChEBI" id="CHEBI:137740"/>
        <dbReference type="ChEBI" id="CHEBI:173225"/>
        <dbReference type="EC" id="3.5.1.108"/>
    </reaction>
</comment>
<dbReference type="GO" id="GO:0016020">
    <property type="term" value="C:membrane"/>
    <property type="evidence" value="ECO:0007669"/>
    <property type="project" value="GOC"/>
</dbReference>
<dbReference type="Pfam" id="PF03331">
    <property type="entry name" value="LpxC"/>
    <property type="match status" value="1"/>
</dbReference>
<accession>A0A918NDY4</accession>
<evidence type="ECO:0000256" key="4">
    <source>
        <dbReference type="ARBA" id="ARBA00012745"/>
    </source>
</evidence>
<dbReference type="InterPro" id="IPR015870">
    <property type="entry name" value="UDP-acyl_N-AcGlcN_deAcase_N"/>
</dbReference>
<evidence type="ECO:0000256" key="6">
    <source>
        <dbReference type="ARBA" id="ARBA00022556"/>
    </source>
</evidence>
<evidence type="ECO:0000256" key="10">
    <source>
        <dbReference type="ARBA" id="ARBA00023098"/>
    </source>
</evidence>
<evidence type="ECO:0000256" key="7">
    <source>
        <dbReference type="ARBA" id="ARBA00022723"/>
    </source>
</evidence>
<feature type="binding site" evidence="12">
    <location>
        <position position="243"/>
    </location>
    <ligand>
        <name>Zn(2+)</name>
        <dbReference type="ChEBI" id="CHEBI:29105"/>
    </ligand>
</feature>
<protein>
    <recommendedName>
        <fullName evidence="4 12">UDP-3-O-acyl-N-acetylglucosamine deacetylase</fullName>
        <shortName evidence="12">UDP-3-O-acyl-GlcNAc deacetylase</shortName>
        <ecNumber evidence="4 12">3.5.1.108</ecNumber>
    </recommendedName>
    <alternativeName>
        <fullName evidence="12">UDP-3-O-[R-3-hydroxymyristoyl]-N-acetylglucosamine deacetylase</fullName>
    </alternativeName>
</protein>
<keyword evidence="8 12" id="KW-0378">Hydrolase</keyword>
<evidence type="ECO:0000313" key="14">
    <source>
        <dbReference type="Proteomes" id="UP000600865"/>
    </source>
</evidence>
<reference evidence="13 14" key="1">
    <citation type="journal article" date="2014" name="Int. J. Syst. Evol. Microbiol.">
        <title>Complete genome sequence of Corynebacterium casei LMG S-19264T (=DSM 44701T), isolated from a smear-ripened cheese.</title>
        <authorList>
            <consortium name="US DOE Joint Genome Institute (JGI-PGF)"/>
            <person name="Walter F."/>
            <person name="Albersmeier A."/>
            <person name="Kalinowski J."/>
            <person name="Ruckert C."/>
        </authorList>
    </citation>
    <scope>NUCLEOTIDE SEQUENCE [LARGE SCALE GENOMIC DNA]</scope>
    <source>
        <strain evidence="13 14">KCTC 23968</strain>
    </source>
</reference>
<proteinExistence type="inferred from homology"/>
<dbReference type="RefSeq" id="WP_189581701.1">
    <property type="nucleotide sequence ID" value="NZ_BMYV01000001.1"/>
</dbReference>
<comment type="cofactor">
    <cofactor evidence="1 12">
        <name>Zn(2+)</name>
        <dbReference type="ChEBI" id="CHEBI:29105"/>
    </cofactor>
</comment>
<feature type="binding site" evidence="12">
    <location>
        <position position="239"/>
    </location>
    <ligand>
        <name>Zn(2+)</name>
        <dbReference type="ChEBI" id="CHEBI:29105"/>
    </ligand>
</feature>
<evidence type="ECO:0000256" key="9">
    <source>
        <dbReference type="ARBA" id="ARBA00022833"/>
    </source>
</evidence>
<dbReference type="GO" id="GO:0046872">
    <property type="term" value="F:metal ion binding"/>
    <property type="evidence" value="ECO:0007669"/>
    <property type="project" value="UniProtKB-KW"/>
</dbReference>
<dbReference type="Gene3D" id="3.30.1700.10">
    <property type="entry name" value="lpxc deacetylase, domain 2"/>
    <property type="match status" value="1"/>
</dbReference>
<evidence type="ECO:0000256" key="11">
    <source>
        <dbReference type="ARBA" id="ARBA00024535"/>
    </source>
</evidence>
<dbReference type="AlphaFoldDB" id="A0A918NDY4"/>
<organism evidence="13 14">
    <name type="scientific">Litorimonas cladophorae</name>
    <dbReference type="NCBI Taxonomy" id="1220491"/>
    <lineage>
        <taxon>Bacteria</taxon>
        <taxon>Pseudomonadati</taxon>
        <taxon>Pseudomonadota</taxon>
        <taxon>Alphaproteobacteria</taxon>
        <taxon>Maricaulales</taxon>
        <taxon>Robiginitomaculaceae</taxon>
    </lineage>
</organism>
<evidence type="ECO:0000313" key="13">
    <source>
        <dbReference type="EMBL" id="GGX60872.1"/>
    </source>
</evidence>
<dbReference type="PANTHER" id="PTHR33694:SF1">
    <property type="entry name" value="UDP-3-O-ACYL-N-ACETYLGLUCOSAMINE DEACETYLASE 1, MITOCHONDRIAL-RELATED"/>
    <property type="match status" value="1"/>
</dbReference>
<dbReference type="HAMAP" id="MF_00388">
    <property type="entry name" value="LpxC"/>
    <property type="match status" value="1"/>
</dbReference>
<evidence type="ECO:0000256" key="2">
    <source>
        <dbReference type="ARBA" id="ARBA00002923"/>
    </source>
</evidence>
<feature type="active site" description="Proton donor" evidence="12">
    <location>
        <position position="265"/>
    </location>
</feature>
<evidence type="ECO:0000256" key="3">
    <source>
        <dbReference type="ARBA" id="ARBA00005002"/>
    </source>
</evidence>
<keyword evidence="6 12" id="KW-0441">Lipid A biosynthesis</keyword>
<dbReference type="InterPro" id="IPR011334">
    <property type="entry name" value="UDP-acyl_GlcNac_deAcase_C"/>
</dbReference>
<comment type="pathway">
    <text evidence="3 12">Glycolipid biosynthesis; lipid IV(A) biosynthesis; lipid IV(A) from (3R)-3-hydroxytetradecanoyl-[acyl-carrier-protein] and UDP-N-acetyl-alpha-D-glucosamine: step 2/6.</text>
</comment>
<keyword evidence="7 12" id="KW-0479">Metal-binding</keyword>
<gene>
    <name evidence="12 13" type="primary">lpxC</name>
    <name evidence="13" type="ORF">GCM10011309_08380</name>
</gene>
<dbReference type="EC" id="3.5.1.108" evidence="4 12"/>
<dbReference type="EMBL" id="BMYV01000001">
    <property type="protein sequence ID" value="GGX60872.1"/>
    <property type="molecule type" value="Genomic_DNA"/>
</dbReference>
<evidence type="ECO:0000256" key="12">
    <source>
        <dbReference type="HAMAP-Rule" id="MF_00388"/>
    </source>
</evidence>
<dbReference type="InterPro" id="IPR020568">
    <property type="entry name" value="Ribosomal_Su5_D2-typ_SF"/>
</dbReference>
<keyword evidence="14" id="KW-1185">Reference proteome</keyword>
<dbReference type="Proteomes" id="UP000600865">
    <property type="component" value="Unassembled WGS sequence"/>
</dbReference>
<dbReference type="GO" id="GO:0009245">
    <property type="term" value="P:lipid A biosynthetic process"/>
    <property type="evidence" value="ECO:0007669"/>
    <property type="project" value="UniProtKB-UniRule"/>
</dbReference>
<comment type="caution">
    <text evidence="13">The sequence shown here is derived from an EMBL/GenBank/DDBJ whole genome shotgun (WGS) entry which is preliminary data.</text>
</comment>
<keyword evidence="10 12" id="KW-0443">Lipid metabolism</keyword>
<dbReference type="PANTHER" id="PTHR33694">
    <property type="entry name" value="UDP-3-O-ACYL-N-ACETYLGLUCOSAMINE DEACETYLASE 1, MITOCHONDRIAL-RELATED"/>
    <property type="match status" value="1"/>
</dbReference>
<dbReference type="Gene3D" id="3.30.230.20">
    <property type="entry name" value="lpxc deacetylase, domain 1"/>
    <property type="match status" value="1"/>
</dbReference>
<feature type="binding site" evidence="12">
    <location>
        <position position="82"/>
    </location>
    <ligand>
        <name>Zn(2+)</name>
        <dbReference type="ChEBI" id="CHEBI:29105"/>
    </ligand>
</feature>
<dbReference type="GO" id="GO:0103117">
    <property type="term" value="F:UDP-3-O-acyl-N-acetylglucosamine deacetylase activity"/>
    <property type="evidence" value="ECO:0007669"/>
    <property type="project" value="UniProtKB-UniRule"/>
</dbReference>
<evidence type="ECO:0000256" key="5">
    <source>
        <dbReference type="ARBA" id="ARBA00022516"/>
    </source>
</evidence>
<dbReference type="SUPFAM" id="SSF54211">
    <property type="entry name" value="Ribosomal protein S5 domain 2-like"/>
    <property type="match status" value="2"/>
</dbReference>
<keyword evidence="9 12" id="KW-0862">Zinc</keyword>
<name>A0A918NDY4_9PROT</name>
<evidence type="ECO:0000256" key="1">
    <source>
        <dbReference type="ARBA" id="ARBA00001947"/>
    </source>
</evidence>
<dbReference type="NCBIfam" id="TIGR00325">
    <property type="entry name" value="lpxC"/>
    <property type="match status" value="1"/>
</dbReference>
<dbReference type="InterPro" id="IPR004463">
    <property type="entry name" value="UDP-acyl_GlcNac_deAcase"/>
</dbReference>
<comment type="function">
    <text evidence="2 12">Catalyzes the hydrolysis of UDP-3-O-myristoyl-N-acetylglucosamine to form UDP-3-O-myristoylglucosamine and acetate, the committed step in lipid A biosynthesis.</text>
</comment>
<evidence type="ECO:0000256" key="8">
    <source>
        <dbReference type="ARBA" id="ARBA00022801"/>
    </source>
</evidence>
<sequence>MNIRRQSTLRAPAVTASVALHSGKHARLAMRPAPVGSGLRFVRTDIQDRDNIIPVRPDLVTGVRNCTTLSNAAGITVSTIEHLLAALSAAGIDNLDIELDGPELPALDGSAEPFFKLIEQVGVYRQPAPRRYVKVLKTVEVGSGDMFARVEPSDRLELDVTIDFAEEAIGRQRLEIVPDVRSFRDRMASARTFARLHEVAALQAAGLSKGGSYDNAIVVDEDKVLNPSGLRFDDEFVRHKALDLMGDLYLGGPILGRVTTVKSGHGLNHDLLMKLYGTPSAWEFTTMPMDEVDFSDARYLTSLSA</sequence>
<comment type="similarity">
    <text evidence="12">Belongs to the LpxC family.</text>
</comment>
<keyword evidence="5 12" id="KW-0444">Lipid biosynthesis</keyword>